<organism evidence="1 2">
    <name type="scientific">Lecanicillium saksenae</name>
    <dbReference type="NCBI Taxonomy" id="468837"/>
    <lineage>
        <taxon>Eukaryota</taxon>
        <taxon>Fungi</taxon>
        <taxon>Dikarya</taxon>
        <taxon>Ascomycota</taxon>
        <taxon>Pezizomycotina</taxon>
        <taxon>Sordariomycetes</taxon>
        <taxon>Hypocreomycetidae</taxon>
        <taxon>Hypocreales</taxon>
        <taxon>Cordycipitaceae</taxon>
        <taxon>Lecanicillium</taxon>
    </lineage>
</organism>
<reference evidence="1" key="1">
    <citation type="submission" date="2022-07" db="EMBL/GenBank/DDBJ databases">
        <title>Genome Sequence of Lecanicillium saksenae.</title>
        <authorList>
            <person name="Buettner E."/>
        </authorList>
    </citation>
    <scope>NUCLEOTIDE SEQUENCE</scope>
    <source>
        <strain evidence="1">VT-O1</strain>
    </source>
</reference>
<dbReference type="EMBL" id="JANAKD010001356">
    <property type="protein sequence ID" value="KAJ3480314.1"/>
    <property type="molecule type" value="Genomic_DNA"/>
</dbReference>
<gene>
    <name evidence="1" type="ORF">NLG97_g8099</name>
</gene>
<proteinExistence type="predicted"/>
<sequence>MLNDLHRTAFGHYPSINHAYTRFRSYGIARWVVDVAILGFAIPIIARNPTHNLLIASAYTIAAAGFCVLVFVPLTRPRSECDQRPAFWVTPALALTQAALIPAAVLLIRCYADKSNRYSRRELSGGTASLEKRIYINTSNISGNLNQRLALAGGCCCIASVIAGIMQLVYVGKMYSQARSTKAMQNGEIEMLE</sequence>
<evidence type="ECO:0000313" key="2">
    <source>
        <dbReference type="Proteomes" id="UP001148737"/>
    </source>
</evidence>
<dbReference type="Proteomes" id="UP001148737">
    <property type="component" value="Unassembled WGS sequence"/>
</dbReference>
<comment type="caution">
    <text evidence="1">The sequence shown here is derived from an EMBL/GenBank/DDBJ whole genome shotgun (WGS) entry which is preliminary data.</text>
</comment>
<protein>
    <submittedName>
        <fullName evidence="1">Uncharacterized protein</fullName>
    </submittedName>
</protein>
<accession>A0ACC1QMG6</accession>
<evidence type="ECO:0000313" key="1">
    <source>
        <dbReference type="EMBL" id="KAJ3480314.1"/>
    </source>
</evidence>
<name>A0ACC1QMG6_9HYPO</name>
<keyword evidence="2" id="KW-1185">Reference proteome</keyword>